<gene>
    <name evidence="2" type="ORF">QC763_0115020</name>
</gene>
<evidence type="ECO:0000313" key="2">
    <source>
        <dbReference type="EMBL" id="KAK4661291.1"/>
    </source>
</evidence>
<dbReference type="Proteomes" id="UP001326199">
    <property type="component" value="Unassembled WGS sequence"/>
</dbReference>
<organism evidence="2 3">
    <name type="scientific">Podospora pseudopauciseta</name>
    <dbReference type="NCBI Taxonomy" id="2093780"/>
    <lineage>
        <taxon>Eukaryota</taxon>
        <taxon>Fungi</taxon>
        <taxon>Dikarya</taxon>
        <taxon>Ascomycota</taxon>
        <taxon>Pezizomycotina</taxon>
        <taxon>Sordariomycetes</taxon>
        <taxon>Sordariomycetidae</taxon>
        <taxon>Sordariales</taxon>
        <taxon>Podosporaceae</taxon>
        <taxon>Podospora</taxon>
    </lineage>
</organism>
<dbReference type="RefSeq" id="XP_062761257.1">
    <property type="nucleotide sequence ID" value="XM_062906528.1"/>
</dbReference>
<dbReference type="GeneID" id="87926820"/>
<comment type="caution">
    <text evidence="2">The sequence shown here is derived from an EMBL/GenBank/DDBJ whole genome shotgun (WGS) entry which is preliminary data.</text>
</comment>
<name>A0ABR0GZT4_9PEZI</name>
<dbReference type="EMBL" id="JAFFHB010000010">
    <property type="protein sequence ID" value="KAK4661291.1"/>
    <property type="molecule type" value="Genomic_DNA"/>
</dbReference>
<accession>A0ABR0GZT4</accession>
<feature type="compositionally biased region" description="Polar residues" evidence="1">
    <location>
        <begin position="14"/>
        <end position="23"/>
    </location>
</feature>
<protein>
    <submittedName>
        <fullName evidence="2">Uncharacterized protein</fullName>
    </submittedName>
</protein>
<feature type="region of interest" description="Disordered" evidence="1">
    <location>
        <begin position="1"/>
        <end position="23"/>
    </location>
</feature>
<reference evidence="2 3" key="1">
    <citation type="journal article" date="2023" name="bioRxiv">
        <title>High-quality genome assemblies of four members of thePodospora anserinaspecies complex.</title>
        <authorList>
            <person name="Ament-Velasquez S.L."/>
            <person name="Vogan A.A."/>
            <person name="Wallerman O."/>
            <person name="Hartmann F."/>
            <person name="Gautier V."/>
            <person name="Silar P."/>
            <person name="Giraud T."/>
            <person name="Johannesson H."/>
        </authorList>
    </citation>
    <scope>NUCLEOTIDE SEQUENCE [LARGE SCALE GENOMIC DNA]</scope>
    <source>
        <strain evidence="2 3">CBS 411.78</strain>
    </source>
</reference>
<proteinExistence type="predicted"/>
<evidence type="ECO:0000313" key="3">
    <source>
        <dbReference type="Proteomes" id="UP001326199"/>
    </source>
</evidence>
<keyword evidence="3" id="KW-1185">Reference proteome</keyword>
<sequence>MRVEIRSPVGPAANMTNSDSSPSQLHLIRTSVVSSSPLCAQCTTIRNTSRDPLRLAATARRIFACLEPSCGKRPLPGQGWP</sequence>
<evidence type="ECO:0000256" key="1">
    <source>
        <dbReference type="SAM" id="MobiDB-lite"/>
    </source>
</evidence>